<organism evidence="16 17">
    <name type="scientific">Glycomyces endophyticus</name>
    <dbReference type="NCBI Taxonomy" id="480996"/>
    <lineage>
        <taxon>Bacteria</taxon>
        <taxon>Bacillati</taxon>
        <taxon>Actinomycetota</taxon>
        <taxon>Actinomycetes</taxon>
        <taxon>Glycomycetales</taxon>
        <taxon>Glycomycetaceae</taxon>
        <taxon>Glycomyces</taxon>
    </lineage>
</organism>
<name>A0ABP4T8K5_9ACTN</name>
<dbReference type="InterPro" id="IPR008146">
    <property type="entry name" value="Gln_synth_cat_dom"/>
</dbReference>
<evidence type="ECO:0000256" key="11">
    <source>
        <dbReference type="RuleBase" id="RU000384"/>
    </source>
</evidence>
<reference evidence="17" key="1">
    <citation type="journal article" date="2019" name="Int. J. Syst. Evol. Microbiol.">
        <title>The Global Catalogue of Microorganisms (GCM) 10K type strain sequencing project: providing services to taxonomists for standard genome sequencing and annotation.</title>
        <authorList>
            <consortium name="The Broad Institute Genomics Platform"/>
            <consortium name="The Broad Institute Genome Sequencing Center for Infectious Disease"/>
            <person name="Wu L."/>
            <person name="Ma J."/>
        </authorList>
    </citation>
    <scope>NUCLEOTIDE SEQUENCE [LARGE SCALE GENOMIC DNA]</scope>
    <source>
        <strain evidence="17">JCM 16001</strain>
    </source>
</reference>
<dbReference type="InterPro" id="IPR027302">
    <property type="entry name" value="Gln_synth_N_conserv_site"/>
</dbReference>
<dbReference type="PANTHER" id="PTHR20852">
    <property type="entry name" value="GLUTAMINE SYNTHETASE"/>
    <property type="match status" value="1"/>
</dbReference>
<comment type="catalytic activity">
    <reaction evidence="9 12">
        <text>L-glutamate + NH4(+) + ATP = L-glutamine + ADP + phosphate + H(+)</text>
        <dbReference type="Rhea" id="RHEA:16169"/>
        <dbReference type="ChEBI" id="CHEBI:15378"/>
        <dbReference type="ChEBI" id="CHEBI:28938"/>
        <dbReference type="ChEBI" id="CHEBI:29985"/>
        <dbReference type="ChEBI" id="CHEBI:30616"/>
        <dbReference type="ChEBI" id="CHEBI:43474"/>
        <dbReference type="ChEBI" id="CHEBI:58359"/>
        <dbReference type="ChEBI" id="CHEBI:456216"/>
        <dbReference type="EC" id="6.3.1.2"/>
    </reaction>
</comment>
<dbReference type="NCBIfam" id="NF041605">
    <property type="entry name" value="gln_syn_GlnII"/>
    <property type="match status" value="1"/>
</dbReference>
<evidence type="ECO:0000256" key="6">
    <source>
        <dbReference type="ARBA" id="ARBA00022741"/>
    </source>
</evidence>
<dbReference type="PANTHER" id="PTHR20852:SF57">
    <property type="entry name" value="GLUTAMINE SYNTHETASE 2 CYTOPLASMIC"/>
    <property type="match status" value="1"/>
</dbReference>
<comment type="similarity">
    <text evidence="2 10 11">Belongs to the glutamine synthetase family.</text>
</comment>
<comment type="caution">
    <text evidence="16">The sequence shown here is derived from an EMBL/GenBank/DDBJ whole genome shotgun (WGS) entry which is preliminary data.</text>
</comment>
<dbReference type="Gene3D" id="3.10.20.70">
    <property type="entry name" value="Glutamine synthetase, N-terminal domain"/>
    <property type="match status" value="1"/>
</dbReference>
<dbReference type="Proteomes" id="UP001499851">
    <property type="component" value="Unassembled WGS sequence"/>
</dbReference>
<keyword evidence="5 12" id="KW-0436">Ligase</keyword>
<dbReference type="InterPro" id="IPR036651">
    <property type="entry name" value="Gln_synt_N_sf"/>
</dbReference>
<dbReference type="PROSITE" id="PS51987">
    <property type="entry name" value="GS_CATALYTIC"/>
    <property type="match status" value="1"/>
</dbReference>
<evidence type="ECO:0000256" key="7">
    <source>
        <dbReference type="ARBA" id="ARBA00022840"/>
    </source>
</evidence>
<keyword evidence="17" id="KW-1185">Reference proteome</keyword>
<comment type="subunit">
    <text evidence="8">Homooctamer and homotetramer.</text>
</comment>
<keyword evidence="7 12" id="KW-0067">ATP-binding</keyword>
<evidence type="ECO:0000313" key="16">
    <source>
        <dbReference type="EMBL" id="GAA1684087.1"/>
    </source>
</evidence>
<protein>
    <recommendedName>
        <fullName evidence="4 12">Glutamine synthetase</fullName>
        <ecNumber evidence="3 12">6.3.1.2</ecNumber>
    </recommendedName>
</protein>
<dbReference type="Pfam" id="PF03951">
    <property type="entry name" value="Gln-synt_N"/>
    <property type="match status" value="1"/>
</dbReference>
<dbReference type="EMBL" id="BAAAQF010000013">
    <property type="protein sequence ID" value="GAA1684087.1"/>
    <property type="molecule type" value="Genomic_DNA"/>
</dbReference>
<evidence type="ECO:0000313" key="17">
    <source>
        <dbReference type="Proteomes" id="UP001499851"/>
    </source>
</evidence>
<evidence type="ECO:0000256" key="9">
    <source>
        <dbReference type="ARBA" id="ARBA00049436"/>
    </source>
</evidence>
<evidence type="ECO:0000256" key="12">
    <source>
        <dbReference type="RuleBase" id="RU004356"/>
    </source>
</evidence>
<feature type="domain" description="GS catalytic" evidence="15">
    <location>
        <begin position="113"/>
        <end position="367"/>
    </location>
</feature>
<dbReference type="SMART" id="SM01230">
    <property type="entry name" value="Gln-synt_C"/>
    <property type="match status" value="1"/>
</dbReference>
<dbReference type="SUPFAM" id="SSF54368">
    <property type="entry name" value="Glutamine synthetase, N-terminal domain"/>
    <property type="match status" value="1"/>
</dbReference>
<dbReference type="SUPFAM" id="SSF55931">
    <property type="entry name" value="Glutamine synthetase/guanido kinase"/>
    <property type="match status" value="1"/>
</dbReference>
<dbReference type="Gene3D" id="3.30.590.10">
    <property type="entry name" value="Glutamine synthetase/guanido kinase, catalytic domain"/>
    <property type="match status" value="1"/>
</dbReference>
<keyword evidence="6 12" id="KW-0547">Nucleotide-binding</keyword>
<evidence type="ECO:0000256" key="10">
    <source>
        <dbReference type="PROSITE-ProRule" id="PRU01330"/>
    </source>
</evidence>
<feature type="region of interest" description="Disordered" evidence="13">
    <location>
        <begin position="1"/>
        <end position="20"/>
    </location>
</feature>
<evidence type="ECO:0000256" key="1">
    <source>
        <dbReference type="ARBA" id="ARBA00003117"/>
    </source>
</evidence>
<evidence type="ECO:0000256" key="8">
    <source>
        <dbReference type="ARBA" id="ARBA00038740"/>
    </source>
</evidence>
<evidence type="ECO:0000256" key="4">
    <source>
        <dbReference type="ARBA" id="ARBA00021364"/>
    </source>
</evidence>
<gene>
    <name evidence="16" type="ORF">GCM10009830_34220</name>
</gene>
<evidence type="ECO:0000256" key="3">
    <source>
        <dbReference type="ARBA" id="ARBA00012937"/>
    </source>
</evidence>
<sequence>MLFGSVAAQPQARPGPSPELDRVLRKGSYLMAIKAEYIWIDGTEPTAKLRSKTKILGAGEEPPIWGFDGSSTNQAEGHTSDCVLRPVKVVPDPIRGGEHILVLCEVLDIDFTPHPSNTRAATAAIAEQYAGQESWFGIEQEYTFMVGERPLGFPEGGYPAPQGGYYCGVGSDEIFGREIVEKHLDNCLAAGLPISGINAEVMPGQWEFQVGPASALEVSDSLWLARWLLYRTAEEWNVSATIDPKPAKGDWNGAGCHTNFSTKAMREDYEPIIAACEALGEKAAEHIAVYGDGIADRLTGAHETAHYTQFSYGVSNRGASIRIPWQVEKDKKGYLEDRRPNANMDPYLVTGKIVDTVCSALEKKGLV</sequence>
<dbReference type="PROSITE" id="PS00180">
    <property type="entry name" value="GLNA_1"/>
    <property type="match status" value="1"/>
</dbReference>
<dbReference type="PROSITE" id="PS51986">
    <property type="entry name" value="GS_BETA_GRASP"/>
    <property type="match status" value="1"/>
</dbReference>
<feature type="domain" description="GS beta-grasp" evidence="14">
    <location>
        <begin position="33"/>
        <end position="111"/>
    </location>
</feature>
<accession>A0ABP4T8K5</accession>
<evidence type="ECO:0000256" key="13">
    <source>
        <dbReference type="SAM" id="MobiDB-lite"/>
    </source>
</evidence>
<evidence type="ECO:0000256" key="5">
    <source>
        <dbReference type="ARBA" id="ARBA00022598"/>
    </source>
</evidence>
<dbReference type="InterPro" id="IPR014746">
    <property type="entry name" value="Gln_synth/guanido_kin_cat_dom"/>
</dbReference>
<evidence type="ECO:0000256" key="2">
    <source>
        <dbReference type="ARBA" id="ARBA00009897"/>
    </source>
</evidence>
<dbReference type="InterPro" id="IPR027303">
    <property type="entry name" value="Gln_synth_gly_rich_site"/>
</dbReference>
<dbReference type="Pfam" id="PF00120">
    <property type="entry name" value="Gln-synt_C"/>
    <property type="match status" value="1"/>
</dbReference>
<dbReference type="InterPro" id="IPR048091">
    <property type="entry name" value="Gln_syn_GlnII"/>
</dbReference>
<proteinExistence type="inferred from homology"/>
<dbReference type="EC" id="6.3.1.2" evidence="3 12"/>
<comment type="function">
    <text evidence="1">Catalyzes the ATP-dependent biosynthesis of glutamine from glutamate and ammonia.</text>
</comment>
<dbReference type="InterPro" id="IPR050292">
    <property type="entry name" value="Glutamine_Synthetase"/>
</dbReference>
<dbReference type="PROSITE" id="PS00181">
    <property type="entry name" value="GLNA_ATP"/>
    <property type="match status" value="1"/>
</dbReference>
<evidence type="ECO:0000259" key="15">
    <source>
        <dbReference type="PROSITE" id="PS51987"/>
    </source>
</evidence>
<evidence type="ECO:0000259" key="14">
    <source>
        <dbReference type="PROSITE" id="PS51986"/>
    </source>
</evidence>
<dbReference type="InterPro" id="IPR008147">
    <property type="entry name" value="Gln_synt_N"/>
</dbReference>